<reference evidence="2 3" key="1">
    <citation type="journal article" date="2015" name="Plant Cell">
        <title>Oil accumulation by the oleaginous diatom Fistulifera solaris as revealed by the genome and transcriptome.</title>
        <authorList>
            <person name="Tanaka T."/>
            <person name="Maeda Y."/>
            <person name="Veluchamy A."/>
            <person name="Tanaka M."/>
            <person name="Abida H."/>
            <person name="Marechal E."/>
            <person name="Bowler C."/>
            <person name="Muto M."/>
            <person name="Sunaga Y."/>
            <person name="Tanaka M."/>
            <person name="Yoshino T."/>
            <person name="Taniguchi T."/>
            <person name="Fukuda Y."/>
            <person name="Nemoto M."/>
            <person name="Matsumoto M."/>
            <person name="Wong P.S."/>
            <person name="Aburatani S."/>
            <person name="Fujibuchi W."/>
        </authorList>
    </citation>
    <scope>NUCLEOTIDE SEQUENCE [LARGE SCALE GENOMIC DNA]</scope>
    <source>
        <strain evidence="2 3">JPCC DA0580</strain>
    </source>
</reference>
<organism evidence="2 3">
    <name type="scientific">Fistulifera solaris</name>
    <name type="common">Oleaginous diatom</name>
    <dbReference type="NCBI Taxonomy" id="1519565"/>
    <lineage>
        <taxon>Eukaryota</taxon>
        <taxon>Sar</taxon>
        <taxon>Stramenopiles</taxon>
        <taxon>Ochrophyta</taxon>
        <taxon>Bacillariophyta</taxon>
        <taxon>Bacillariophyceae</taxon>
        <taxon>Bacillariophycidae</taxon>
        <taxon>Naviculales</taxon>
        <taxon>Naviculaceae</taxon>
        <taxon>Fistulifera</taxon>
    </lineage>
</organism>
<dbReference type="InParanoid" id="A0A1Z5J856"/>
<dbReference type="Proteomes" id="UP000198406">
    <property type="component" value="Unassembled WGS sequence"/>
</dbReference>
<dbReference type="AlphaFoldDB" id="A0A1Z5J856"/>
<dbReference type="OrthoDB" id="10250284at2759"/>
<evidence type="ECO:0000259" key="1">
    <source>
        <dbReference type="Pfam" id="PF06159"/>
    </source>
</evidence>
<feature type="domain" description="Trafficking protein particle complex subunit 13 N-terminal" evidence="1">
    <location>
        <begin position="20"/>
        <end position="156"/>
    </location>
</feature>
<dbReference type="PANTHER" id="PTHR13134:SF3">
    <property type="entry name" value="TRAFFICKING PROTEIN PARTICLE COMPLEX SUBUNIT 13"/>
    <property type="match status" value="1"/>
</dbReference>
<dbReference type="Pfam" id="PF06159">
    <property type="entry name" value="TRAPPC13_N"/>
    <property type="match status" value="1"/>
</dbReference>
<keyword evidence="3" id="KW-1185">Reference proteome</keyword>
<protein>
    <recommendedName>
        <fullName evidence="1">Trafficking protein particle complex subunit 13 N-terminal domain-containing protein</fullName>
    </recommendedName>
</protein>
<accession>A0A1Z5J856</accession>
<sequence length="431" mass="47280">MTEVITSSSTLDQETTAVPTLRVMRLQSPELHQSVAGTLEEGYSVLERSLCLPDSLAVYVGECFTAYLGILNTSSNWPIRRLRVSAQLQTPSQRWQLPSRLESVTGGIDIEPLSGKDAIVSHLIEEQGQHILRVEVAYMTADGGSKTFRKFYRFQVIAPLEIRQSIFRCGDSCCFVTIDVEYNLSSSSENKTASETPLVISEASFVPSDGLEALRIHPSRRNESITALSLFDQCTILNKGSCLRYLFRVEAVTPEAILRGISADDVIGKAVFRWRKAMGETGECSSSPAICPPVDTSMVNRSGLSVDLAAAAATISSRPDRQELLHRFPVTVEPIDPPPKLILNVPQKVQFLVVNHAEQSLSVQWQLRSSLACGRHFQSLGELAPRGGSTVVTGRLLARDTGLLTVDGCVVVDLISGQEWFQPALFQVMVE</sequence>
<gene>
    <name evidence="2" type="ORF">FisN_3Lh378</name>
</gene>
<dbReference type="InterPro" id="IPR010378">
    <property type="entry name" value="TRAPPC13"/>
</dbReference>
<dbReference type="GO" id="GO:1990072">
    <property type="term" value="C:TRAPPIII protein complex"/>
    <property type="evidence" value="ECO:0007669"/>
    <property type="project" value="TreeGrafter"/>
</dbReference>
<dbReference type="InterPro" id="IPR055427">
    <property type="entry name" value="TRAPPC13_N"/>
</dbReference>
<comment type="caution">
    <text evidence="2">The sequence shown here is derived from an EMBL/GenBank/DDBJ whole genome shotgun (WGS) entry which is preliminary data.</text>
</comment>
<evidence type="ECO:0000313" key="3">
    <source>
        <dbReference type="Proteomes" id="UP000198406"/>
    </source>
</evidence>
<evidence type="ECO:0000313" key="2">
    <source>
        <dbReference type="EMBL" id="GAX10183.1"/>
    </source>
</evidence>
<name>A0A1Z5J856_FISSO</name>
<dbReference type="PANTHER" id="PTHR13134">
    <property type="entry name" value="TRAFFICKING PROTEIN PARTICLE COMPLEX SUBUNIT 13"/>
    <property type="match status" value="1"/>
</dbReference>
<proteinExistence type="predicted"/>
<dbReference type="EMBL" id="BDSP01000016">
    <property type="protein sequence ID" value="GAX10183.1"/>
    <property type="molecule type" value="Genomic_DNA"/>
</dbReference>